<evidence type="ECO:0000313" key="1">
    <source>
        <dbReference type="EMBL" id="KYQ94079.1"/>
    </source>
</evidence>
<comment type="caution">
    <text evidence="1">The sequence shown here is derived from an EMBL/GenBank/DDBJ whole genome shotgun (WGS) entry which is preliminary data.</text>
</comment>
<dbReference type="OrthoDB" id="27842at2759"/>
<dbReference type="AlphaFoldDB" id="A0A151ZJJ8"/>
<reference evidence="1 2" key="1">
    <citation type="submission" date="2015-12" db="EMBL/GenBank/DDBJ databases">
        <title>Dictyostelia acquired genes for synthesis and detection of signals that induce cell-type specialization by lateral gene transfer from prokaryotes.</title>
        <authorList>
            <person name="Gloeckner G."/>
            <person name="Schaap P."/>
        </authorList>
    </citation>
    <scope>NUCLEOTIDE SEQUENCE [LARGE SCALE GENOMIC DNA]</scope>
    <source>
        <strain evidence="1 2">TK</strain>
    </source>
</reference>
<dbReference type="Proteomes" id="UP000076078">
    <property type="component" value="Unassembled WGS sequence"/>
</dbReference>
<gene>
    <name evidence="1" type="ORF">DLAC_04357</name>
</gene>
<keyword evidence="2" id="KW-1185">Reference proteome</keyword>
<accession>A0A151ZJJ8</accession>
<dbReference type="EMBL" id="LODT01000022">
    <property type="protein sequence ID" value="KYQ94079.1"/>
    <property type="molecule type" value="Genomic_DNA"/>
</dbReference>
<organism evidence="1 2">
    <name type="scientific">Tieghemostelium lacteum</name>
    <name type="common">Slime mold</name>
    <name type="synonym">Dictyostelium lacteum</name>
    <dbReference type="NCBI Taxonomy" id="361077"/>
    <lineage>
        <taxon>Eukaryota</taxon>
        <taxon>Amoebozoa</taxon>
        <taxon>Evosea</taxon>
        <taxon>Eumycetozoa</taxon>
        <taxon>Dictyostelia</taxon>
        <taxon>Dictyosteliales</taxon>
        <taxon>Raperosteliaceae</taxon>
        <taxon>Tieghemostelium</taxon>
    </lineage>
</organism>
<protein>
    <submittedName>
        <fullName evidence="1">Uncharacterized protein</fullName>
    </submittedName>
</protein>
<proteinExistence type="predicted"/>
<name>A0A151ZJJ8_TIELA</name>
<evidence type="ECO:0000313" key="2">
    <source>
        <dbReference type="Proteomes" id="UP000076078"/>
    </source>
</evidence>
<dbReference type="SUPFAM" id="SSF52047">
    <property type="entry name" value="RNI-like"/>
    <property type="match status" value="1"/>
</dbReference>
<dbReference type="InterPro" id="IPR032675">
    <property type="entry name" value="LRR_dom_sf"/>
</dbReference>
<sequence>MTTKLPNIIVKVILEYLLNRIIEFDYLVDFIHRFTLISKKWNEEIIRKLKVYNRLTSTQDGDYEIIGKWCQLAKRYHIDYEVALELCNNRIDYEILRDRVVTIQNAVESFTKVEYNYYKYLKEITFKIRLTEHEFPQSTEYSDTIDYNLELINISQQDTISSNILEILFNQKSFKRVQLYKMKIEGMNYHSELSLQRLILIEISVDENALCSILSRSPNLEKISLCMVDICNGEFGSILKCIADVSTQFKKLNLLFINEYKAAVAFKTIVDLLNRIQCKSVLIDFKYIVCEEIESVIENTYIEIFRFKNWEVLLKDAAKLDLLTINMLFKWKDKSHLEDVYIEAGDSLMVLESMNEMVNLKKLEIYYWGSYNSLSSNCNQLTNYLLPTKLPNLTNLKLELDKFGFTFIPDILKVHPKVTSLGVGRSGVSTKELVILLDSKQFPTLTDLSIDRVFKLNDIFEDMEAYNENAMLPIFQNNSTLRMLRIIDCEINVKNPPSFIMSVLQVNRIYSSFIVYFQPLVQYLNFYIDYNLFEQTLSNNTVIKKLLLPSTASRYGHVKYSQELINLFNKYSVNRVTYLYVQ</sequence>
<dbReference type="InParanoid" id="A0A151ZJJ8"/>
<dbReference type="Gene3D" id="3.80.10.10">
    <property type="entry name" value="Ribonuclease Inhibitor"/>
    <property type="match status" value="1"/>
</dbReference>